<dbReference type="RefSeq" id="WP_184967786.1">
    <property type="nucleotide sequence ID" value="NZ_BAAAWF010000066.1"/>
</dbReference>
<accession>A0A7W9PVW6</accession>
<feature type="region of interest" description="Disordered" evidence="1">
    <location>
        <begin position="1"/>
        <end position="29"/>
    </location>
</feature>
<dbReference type="Proteomes" id="UP000585836">
    <property type="component" value="Unassembled WGS sequence"/>
</dbReference>
<evidence type="ECO:0000313" key="2">
    <source>
        <dbReference type="EMBL" id="MBB5928865.1"/>
    </source>
</evidence>
<dbReference type="AlphaFoldDB" id="A0A7W9PVW6"/>
<proteinExistence type="predicted"/>
<dbReference type="EMBL" id="JACHJK010000007">
    <property type="protein sequence ID" value="MBB5928865.1"/>
    <property type="molecule type" value="Genomic_DNA"/>
</dbReference>
<protein>
    <submittedName>
        <fullName evidence="2">Uncharacterized protein</fullName>
    </submittedName>
</protein>
<comment type="caution">
    <text evidence="2">The sequence shown here is derived from an EMBL/GenBank/DDBJ whole genome shotgun (WGS) entry which is preliminary data.</text>
</comment>
<reference evidence="2 3" key="1">
    <citation type="submission" date="2020-08" db="EMBL/GenBank/DDBJ databases">
        <title>Genomic Encyclopedia of Type Strains, Phase III (KMG-III): the genomes of soil and plant-associated and newly described type strains.</title>
        <authorList>
            <person name="Whitman W."/>
        </authorList>
    </citation>
    <scope>NUCLEOTIDE SEQUENCE [LARGE SCALE GENOMIC DNA]</scope>
    <source>
        <strain evidence="2 3">CECT 3313</strain>
    </source>
</reference>
<feature type="region of interest" description="Disordered" evidence="1">
    <location>
        <begin position="132"/>
        <end position="162"/>
    </location>
</feature>
<keyword evidence="3" id="KW-1185">Reference proteome</keyword>
<organism evidence="2 3">
    <name type="scientific">Streptomyces echinatus</name>
    <dbReference type="NCBI Taxonomy" id="67293"/>
    <lineage>
        <taxon>Bacteria</taxon>
        <taxon>Bacillati</taxon>
        <taxon>Actinomycetota</taxon>
        <taxon>Actinomycetes</taxon>
        <taxon>Kitasatosporales</taxon>
        <taxon>Streptomycetaceae</taxon>
        <taxon>Streptomyces</taxon>
    </lineage>
</organism>
<gene>
    <name evidence="2" type="ORF">FHS34_004335</name>
</gene>
<evidence type="ECO:0000313" key="3">
    <source>
        <dbReference type="Proteomes" id="UP000585836"/>
    </source>
</evidence>
<evidence type="ECO:0000256" key="1">
    <source>
        <dbReference type="SAM" id="MobiDB-lite"/>
    </source>
</evidence>
<sequence>MSVSGREAAAAAADTRAQELRRAHGARAHSAYDRAVAACRHAGVGRDAAEIVPKDAVGRAANALRLSAQSLDALAASVPDPAADARCARNAAATAALATQLAAARDGGPAGATALRAALAASRAAAAAAGGTAQGRDAALNDDAEETERQAVTTARDAGWLG</sequence>
<name>A0A7W9PVW6_9ACTN</name>